<dbReference type="EMBL" id="CM042018">
    <property type="protein sequence ID" value="KAI3826919.1"/>
    <property type="molecule type" value="Genomic_DNA"/>
</dbReference>
<reference evidence="1 2" key="2">
    <citation type="journal article" date="2022" name="Mol. Ecol. Resour.">
        <title>The genomes of chicory, endive, great burdock and yacon provide insights into Asteraceae paleo-polyploidization history and plant inulin production.</title>
        <authorList>
            <person name="Fan W."/>
            <person name="Wang S."/>
            <person name="Wang H."/>
            <person name="Wang A."/>
            <person name="Jiang F."/>
            <person name="Liu H."/>
            <person name="Zhao H."/>
            <person name="Xu D."/>
            <person name="Zhang Y."/>
        </authorList>
    </citation>
    <scope>NUCLEOTIDE SEQUENCE [LARGE SCALE GENOMIC DNA]</scope>
    <source>
        <strain evidence="2">cv. Yunnan</strain>
        <tissue evidence="1">Leaves</tissue>
    </source>
</reference>
<protein>
    <submittedName>
        <fullName evidence="1">Uncharacterized protein</fullName>
    </submittedName>
</protein>
<proteinExistence type="predicted"/>
<evidence type="ECO:0000313" key="2">
    <source>
        <dbReference type="Proteomes" id="UP001056120"/>
    </source>
</evidence>
<evidence type="ECO:0000313" key="1">
    <source>
        <dbReference type="EMBL" id="KAI3826919.1"/>
    </source>
</evidence>
<comment type="caution">
    <text evidence="1">The sequence shown here is derived from an EMBL/GenBank/DDBJ whole genome shotgun (WGS) entry which is preliminary data.</text>
</comment>
<reference evidence="2" key="1">
    <citation type="journal article" date="2022" name="Mol. Ecol. Resour.">
        <title>The genomes of chicory, endive, great burdock and yacon provide insights into Asteraceae palaeo-polyploidization history and plant inulin production.</title>
        <authorList>
            <person name="Fan W."/>
            <person name="Wang S."/>
            <person name="Wang H."/>
            <person name="Wang A."/>
            <person name="Jiang F."/>
            <person name="Liu H."/>
            <person name="Zhao H."/>
            <person name="Xu D."/>
            <person name="Zhang Y."/>
        </authorList>
    </citation>
    <scope>NUCLEOTIDE SEQUENCE [LARGE SCALE GENOMIC DNA]</scope>
    <source>
        <strain evidence="2">cv. Yunnan</strain>
    </source>
</reference>
<gene>
    <name evidence="1" type="ORF">L1987_00979</name>
</gene>
<organism evidence="1 2">
    <name type="scientific">Smallanthus sonchifolius</name>
    <dbReference type="NCBI Taxonomy" id="185202"/>
    <lineage>
        <taxon>Eukaryota</taxon>
        <taxon>Viridiplantae</taxon>
        <taxon>Streptophyta</taxon>
        <taxon>Embryophyta</taxon>
        <taxon>Tracheophyta</taxon>
        <taxon>Spermatophyta</taxon>
        <taxon>Magnoliopsida</taxon>
        <taxon>eudicotyledons</taxon>
        <taxon>Gunneridae</taxon>
        <taxon>Pentapetalae</taxon>
        <taxon>asterids</taxon>
        <taxon>campanulids</taxon>
        <taxon>Asterales</taxon>
        <taxon>Asteraceae</taxon>
        <taxon>Asteroideae</taxon>
        <taxon>Heliantheae alliance</taxon>
        <taxon>Millerieae</taxon>
        <taxon>Smallanthus</taxon>
    </lineage>
</organism>
<sequence>MHYIHPLSAFQQDSLRHQATQIMAVRLNRAEPPLRKEVVEYMLDVGSSMWSVEKSKANYCRLVDVLSCVFLVYKWLDDICMWTSPVLSVLMHVLFFIFVYNPQMILIFVLVYVIVIGVWKYRSRSRHPPHMDIKLSYGDRSNGDELDEEFDSFPSSKHGDVLKMRYDRLRSVGSRMQTMLGDLATQGERVQNLITWRDPRATAMFLGVCFVLAVVLYVVPVKWGFLHFPLPFEPAALHRSYTTTESMAPKDRKPHVCRNPDLIRGVGKYSRSKMYHKRGLWAIKAKNGGAFPKHEKKAAAAAAPAEKPPKFYPADDVKKPLVNKRKARPTKLRASITPGTVLIILAGRFKGKRVVFLKQLTSGLLLVTGPFKINGVPLRRVNQSYVIATSTKVDISGVNVEKFDDKYFGKKVEKKKKGEGEFFEAEKEEKNTLPQDKKDDQKNVDAALIASIEAVPDLKSYLGARFSLKAGMKPHELVF</sequence>
<dbReference type="Proteomes" id="UP001056120">
    <property type="component" value="Linkage Group LG01"/>
</dbReference>
<accession>A0ACB9K3R4</accession>
<keyword evidence="2" id="KW-1185">Reference proteome</keyword>
<name>A0ACB9K3R4_9ASTR</name>